<evidence type="ECO:0000256" key="2">
    <source>
        <dbReference type="ARBA" id="ARBA00002988"/>
    </source>
</evidence>
<keyword evidence="8" id="KW-0479">Metal-binding</keyword>
<dbReference type="GO" id="GO:0008986">
    <property type="term" value="F:pyruvate, water dikinase activity"/>
    <property type="evidence" value="ECO:0007669"/>
    <property type="project" value="UniProtKB-EC"/>
</dbReference>
<dbReference type="GO" id="GO:0046872">
    <property type="term" value="F:metal ion binding"/>
    <property type="evidence" value="ECO:0007669"/>
    <property type="project" value="UniProtKB-KW"/>
</dbReference>
<keyword evidence="11" id="KW-0067">ATP-binding</keyword>
<sequence length="361" mass="39819">MAQLPLVCWFQECNKDSVPLVGGKNASLGELINAGIRVPPGYAITTEAYRRFIGDGGLDGKIKEALEGLNHEDSAALDQASDYIRGLIESCPIAVDLEDHIAEYYRRLSKICGLPATPVAVRSSATAEDLPGASFAGQQETFLWIRGVESVLEHVRKCFSSLFTARAIAYRIKMGFAQEEVALSVGIQKMANAFTAGVMFTLNPGNGDRSMIVIDSNFGFGESVVSGEVTPDNFRVDKVSMEILERTISKKEVYYTLEPAEHCSRKLTLPKERQMAQSTIDKDVLELARMGKVIEQHYGCPQDIEWAVDKDMPKTGNVFILQSRPETVWSCKDQDKTPTQGPKKTAMDHILSNLMMGKKLS</sequence>
<evidence type="ECO:0000259" key="15">
    <source>
        <dbReference type="Pfam" id="PF01326"/>
    </source>
</evidence>
<evidence type="ECO:0000256" key="6">
    <source>
        <dbReference type="ARBA" id="ARBA00021623"/>
    </source>
</evidence>
<evidence type="ECO:0000256" key="7">
    <source>
        <dbReference type="ARBA" id="ARBA00022679"/>
    </source>
</evidence>
<dbReference type="AlphaFoldDB" id="A0AAU9EGX8"/>
<gene>
    <name evidence="16" type="ORF">FAK_08850</name>
</gene>
<keyword evidence="7" id="KW-0808">Transferase</keyword>
<evidence type="ECO:0000313" key="17">
    <source>
        <dbReference type="Proteomes" id="UP001366166"/>
    </source>
</evidence>
<keyword evidence="10" id="KW-0418">Kinase</keyword>
<evidence type="ECO:0000256" key="11">
    <source>
        <dbReference type="ARBA" id="ARBA00022840"/>
    </source>
</evidence>
<comment type="cofactor">
    <cofactor evidence="1">
        <name>Mg(2+)</name>
        <dbReference type="ChEBI" id="CHEBI:18420"/>
    </cofactor>
</comment>
<dbReference type="InterPro" id="IPR006319">
    <property type="entry name" value="PEP_synth"/>
</dbReference>
<reference evidence="17" key="1">
    <citation type="journal article" date="2023" name="Arch. Microbiol.">
        <title>Desulfoferula mesophilus gen. nov. sp. nov., a mesophilic sulfate-reducing bacterium isolated from a brackish lake sediment.</title>
        <authorList>
            <person name="Watanabe T."/>
            <person name="Yabe T."/>
            <person name="Tsuji J.M."/>
            <person name="Fukui M."/>
        </authorList>
    </citation>
    <scope>NUCLEOTIDE SEQUENCE [LARGE SCALE GENOMIC DNA]</scope>
    <source>
        <strain evidence="17">12FAK</strain>
    </source>
</reference>
<dbReference type="InterPro" id="IPR002192">
    <property type="entry name" value="PPDK_AMP/ATP-bd"/>
</dbReference>
<comment type="pathway">
    <text evidence="3">Carbohydrate biosynthesis; gluconeogenesis.</text>
</comment>
<dbReference type="InterPro" id="IPR013815">
    <property type="entry name" value="ATP_grasp_subdomain_1"/>
</dbReference>
<dbReference type="KEGG" id="dmp:FAK_08850"/>
<evidence type="ECO:0000256" key="10">
    <source>
        <dbReference type="ARBA" id="ARBA00022777"/>
    </source>
</evidence>
<keyword evidence="9" id="KW-0547">Nucleotide-binding</keyword>
<organism evidence="16 17">
    <name type="scientific">Desulfoferula mesophila</name>
    <dbReference type="NCBI Taxonomy" id="3058419"/>
    <lineage>
        <taxon>Bacteria</taxon>
        <taxon>Pseudomonadati</taxon>
        <taxon>Thermodesulfobacteriota</taxon>
        <taxon>Desulfarculia</taxon>
        <taxon>Desulfarculales</taxon>
        <taxon>Desulfarculaceae</taxon>
        <taxon>Desulfoferula</taxon>
    </lineage>
</organism>
<evidence type="ECO:0000256" key="9">
    <source>
        <dbReference type="ARBA" id="ARBA00022741"/>
    </source>
</evidence>
<keyword evidence="12" id="KW-0460">Magnesium</keyword>
<accession>A0AAU9EGX8</accession>
<name>A0AAU9EGX8_9BACT</name>
<dbReference type="Gene3D" id="3.30.1490.20">
    <property type="entry name" value="ATP-grasp fold, A domain"/>
    <property type="match status" value="1"/>
</dbReference>
<dbReference type="Proteomes" id="UP001366166">
    <property type="component" value="Chromosome"/>
</dbReference>
<dbReference type="Gene3D" id="3.30.470.20">
    <property type="entry name" value="ATP-grasp fold, B domain"/>
    <property type="match status" value="1"/>
</dbReference>
<dbReference type="PANTHER" id="PTHR43030:SF1">
    <property type="entry name" value="PHOSPHOENOLPYRUVATE SYNTHASE"/>
    <property type="match status" value="1"/>
</dbReference>
<dbReference type="SUPFAM" id="SSF56059">
    <property type="entry name" value="Glutathione synthetase ATP-binding domain-like"/>
    <property type="match status" value="1"/>
</dbReference>
<evidence type="ECO:0000256" key="5">
    <source>
        <dbReference type="ARBA" id="ARBA00011996"/>
    </source>
</evidence>
<evidence type="ECO:0000256" key="4">
    <source>
        <dbReference type="ARBA" id="ARBA00007837"/>
    </source>
</evidence>
<evidence type="ECO:0000256" key="8">
    <source>
        <dbReference type="ARBA" id="ARBA00022723"/>
    </source>
</evidence>
<evidence type="ECO:0000256" key="14">
    <source>
        <dbReference type="ARBA" id="ARBA00047700"/>
    </source>
</evidence>
<proteinExistence type="inferred from homology"/>
<feature type="domain" description="Pyruvate phosphate dikinase AMP/ATP-binding" evidence="15">
    <location>
        <begin position="19"/>
        <end position="340"/>
    </location>
</feature>
<comment type="function">
    <text evidence="2">Catalyzes the phosphorylation of pyruvate to phosphoenolpyruvate.</text>
</comment>
<dbReference type="EC" id="2.7.9.2" evidence="5"/>
<dbReference type="RefSeq" id="WP_338605564.1">
    <property type="nucleotide sequence ID" value="NZ_AP028679.1"/>
</dbReference>
<keyword evidence="17" id="KW-1185">Reference proteome</keyword>
<evidence type="ECO:0000256" key="13">
    <source>
        <dbReference type="ARBA" id="ARBA00033470"/>
    </source>
</evidence>
<comment type="similarity">
    <text evidence="4">Belongs to the PEP-utilizing enzyme family.</text>
</comment>
<dbReference type="FunFam" id="3.30.1490.20:FF:000010">
    <property type="entry name" value="Phosphoenolpyruvate synthase"/>
    <property type="match status" value="1"/>
</dbReference>
<evidence type="ECO:0000256" key="12">
    <source>
        <dbReference type="ARBA" id="ARBA00022842"/>
    </source>
</evidence>
<comment type="catalytic activity">
    <reaction evidence="14">
        <text>pyruvate + ATP + H2O = phosphoenolpyruvate + AMP + phosphate + 2 H(+)</text>
        <dbReference type="Rhea" id="RHEA:11364"/>
        <dbReference type="ChEBI" id="CHEBI:15361"/>
        <dbReference type="ChEBI" id="CHEBI:15377"/>
        <dbReference type="ChEBI" id="CHEBI:15378"/>
        <dbReference type="ChEBI" id="CHEBI:30616"/>
        <dbReference type="ChEBI" id="CHEBI:43474"/>
        <dbReference type="ChEBI" id="CHEBI:58702"/>
        <dbReference type="ChEBI" id="CHEBI:456215"/>
        <dbReference type="EC" id="2.7.9.2"/>
    </reaction>
</comment>
<dbReference type="PANTHER" id="PTHR43030">
    <property type="entry name" value="PHOSPHOENOLPYRUVATE SYNTHASE"/>
    <property type="match status" value="1"/>
</dbReference>
<protein>
    <recommendedName>
        <fullName evidence="6">Phosphoenolpyruvate synthase</fullName>
        <ecNumber evidence="5">2.7.9.2</ecNumber>
    </recommendedName>
    <alternativeName>
        <fullName evidence="13">Pyruvate, water dikinase</fullName>
    </alternativeName>
</protein>
<evidence type="ECO:0000256" key="3">
    <source>
        <dbReference type="ARBA" id="ARBA00004742"/>
    </source>
</evidence>
<evidence type="ECO:0000256" key="1">
    <source>
        <dbReference type="ARBA" id="ARBA00001946"/>
    </source>
</evidence>
<dbReference type="Pfam" id="PF01326">
    <property type="entry name" value="PPDK_N"/>
    <property type="match status" value="1"/>
</dbReference>
<evidence type="ECO:0000313" key="16">
    <source>
        <dbReference type="EMBL" id="BEQ13819.1"/>
    </source>
</evidence>
<dbReference type="GO" id="GO:0005524">
    <property type="term" value="F:ATP binding"/>
    <property type="evidence" value="ECO:0007669"/>
    <property type="project" value="UniProtKB-KW"/>
</dbReference>
<dbReference type="EMBL" id="AP028679">
    <property type="protein sequence ID" value="BEQ13819.1"/>
    <property type="molecule type" value="Genomic_DNA"/>
</dbReference>